<dbReference type="Pfam" id="PF00496">
    <property type="entry name" value="SBP_bac_5"/>
    <property type="match status" value="1"/>
</dbReference>
<dbReference type="PATRIC" id="fig|50340.43.peg.2891"/>
<dbReference type="OrthoDB" id="9801912at2"/>
<feature type="signal peptide" evidence="6">
    <location>
        <begin position="1"/>
        <end position="24"/>
    </location>
</feature>
<evidence type="ECO:0000256" key="6">
    <source>
        <dbReference type="SAM" id="SignalP"/>
    </source>
</evidence>
<organism evidence="8 9">
    <name type="scientific">Pseudomonas asplenii</name>
    <dbReference type="NCBI Taxonomy" id="53407"/>
    <lineage>
        <taxon>Bacteria</taxon>
        <taxon>Pseudomonadati</taxon>
        <taxon>Pseudomonadota</taxon>
        <taxon>Gammaproteobacteria</taxon>
        <taxon>Pseudomonadales</taxon>
        <taxon>Pseudomonadaceae</taxon>
        <taxon>Pseudomonas</taxon>
    </lineage>
</organism>
<dbReference type="InterPro" id="IPR030678">
    <property type="entry name" value="Peptide/Ni-bd"/>
</dbReference>
<dbReference type="CDD" id="cd08493">
    <property type="entry name" value="PBP2_DppA_like"/>
    <property type="match status" value="1"/>
</dbReference>
<dbReference type="Proteomes" id="UP000037931">
    <property type="component" value="Unassembled WGS sequence"/>
</dbReference>
<reference evidence="8 9" key="1">
    <citation type="journal article" date="2015" name="PLoS ONE">
        <title>Rice-Infecting Pseudomonas Genomes Are Highly Accessorized and Harbor Multiple Putative Virulence Mechanisms to Cause Sheath Brown Rot.</title>
        <authorList>
            <person name="Quibod I.L."/>
            <person name="Grande G."/>
            <person name="Oreiro E.G."/>
            <person name="Borja F.N."/>
            <person name="Dossa G.S."/>
            <person name="Mauleon R."/>
            <person name="Cruz C.V."/>
            <person name="Oliva R."/>
        </authorList>
    </citation>
    <scope>NUCLEOTIDE SEQUENCE [LARGE SCALE GENOMIC DNA]</scope>
    <source>
        <strain evidence="8 9">IRRI 6609</strain>
    </source>
</reference>
<dbReference type="PROSITE" id="PS51257">
    <property type="entry name" value="PROKAR_LIPOPROTEIN"/>
    <property type="match status" value="1"/>
</dbReference>
<dbReference type="STRING" id="50340.PF66_05185"/>
<evidence type="ECO:0000256" key="4">
    <source>
        <dbReference type="ARBA" id="ARBA00022856"/>
    </source>
</evidence>
<dbReference type="PANTHER" id="PTHR30290">
    <property type="entry name" value="PERIPLASMIC BINDING COMPONENT OF ABC TRANSPORTER"/>
    <property type="match status" value="1"/>
</dbReference>
<dbReference type="Gene3D" id="3.10.105.10">
    <property type="entry name" value="Dipeptide-binding Protein, Domain 3"/>
    <property type="match status" value="1"/>
</dbReference>
<comment type="similarity">
    <text evidence="1">Belongs to the bacterial solute-binding protein 5 family.</text>
</comment>
<dbReference type="GO" id="GO:1904680">
    <property type="term" value="F:peptide transmembrane transporter activity"/>
    <property type="evidence" value="ECO:0007669"/>
    <property type="project" value="TreeGrafter"/>
</dbReference>
<dbReference type="GO" id="GO:0015031">
    <property type="term" value="P:protein transport"/>
    <property type="evidence" value="ECO:0007669"/>
    <property type="project" value="UniProtKB-KW"/>
</dbReference>
<keyword evidence="4" id="KW-0571">Peptide transport</keyword>
<evidence type="ECO:0000256" key="5">
    <source>
        <dbReference type="ARBA" id="ARBA00022927"/>
    </source>
</evidence>
<dbReference type="InterPro" id="IPR000914">
    <property type="entry name" value="SBP_5_dom"/>
</dbReference>
<dbReference type="Gene3D" id="3.90.76.10">
    <property type="entry name" value="Dipeptide-binding Protein, Domain 1"/>
    <property type="match status" value="1"/>
</dbReference>
<dbReference type="PANTHER" id="PTHR30290:SF38">
    <property type="entry name" value="D,D-DIPEPTIDE-BINDING PERIPLASMIC PROTEIN DDPA-RELATED"/>
    <property type="match status" value="1"/>
</dbReference>
<dbReference type="GO" id="GO:0043190">
    <property type="term" value="C:ATP-binding cassette (ABC) transporter complex"/>
    <property type="evidence" value="ECO:0007669"/>
    <property type="project" value="InterPro"/>
</dbReference>
<feature type="domain" description="Solute-binding protein family 5" evidence="7">
    <location>
        <begin position="70"/>
        <end position="450"/>
    </location>
</feature>
<protein>
    <submittedName>
        <fullName evidence="8">ABC-type dipeptide transport system, periplasmic component</fullName>
    </submittedName>
</protein>
<evidence type="ECO:0000313" key="9">
    <source>
        <dbReference type="Proteomes" id="UP000037931"/>
    </source>
</evidence>
<evidence type="ECO:0000256" key="3">
    <source>
        <dbReference type="ARBA" id="ARBA00022729"/>
    </source>
</evidence>
<dbReference type="EMBL" id="JSYZ01000021">
    <property type="protein sequence ID" value="KPA88284.1"/>
    <property type="molecule type" value="Genomic_DNA"/>
</dbReference>
<feature type="chain" id="PRO_5005836076" evidence="6">
    <location>
        <begin position="25"/>
        <end position="533"/>
    </location>
</feature>
<dbReference type="RefSeq" id="WP_054064154.1">
    <property type="nucleotide sequence ID" value="NZ_JAQMZR010000056.1"/>
</dbReference>
<keyword evidence="2" id="KW-0813">Transport</keyword>
<evidence type="ECO:0000256" key="1">
    <source>
        <dbReference type="ARBA" id="ARBA00005695"/>
    </source>
</evidence>
<dbReference type="AlphaFoldDB" id="A0A0M9GDB0"/>
<dbReference type="SUPFAM" id="SSF53850">
    <property type="entry name" value="Periplasmic binding protein-like II"/>
    <property type="match status" value="1"/>
</dbReference>
<keyword evidence="9" id="KW-1185">Reference proteome</keyword>
<dbReference type="GO" id="GO:0042938">
    <property type="term" value="P:dipeptide transport"/>
    <property type="evidence" value="ECO:0007669"/>
    <property type="project" value="TreeGrafter"/>
</dbReference>
<comment type="caution">
    <text evidence="8">The sequence shown here is derived from an EMBL/GenBank/DDBJ whole genome shotgun (WGS) entry which is preliminary data.</text>
</comment>
<dbReference type="FunFam" id="3.40.190.10:FF:000036">
    <property type="entry name" value="Dipeptide ABC transporter, substrate-binding protein"/>
    <property type="match status" value="1"/>
</dbReference>
<evidence type="ECO:0000259" key="7">
    <source>
        <dbReference type="Pfam" id="PF00496"/>
    </source>
</evidence>
<evidence type="ECO:0000313" key="8">
    <source>
        <dbReference type="EMBL" id="KPA88284.1"/>
    </source>
</evidence>
<sequence precursor="true">MERTVFKPLLLAAGLLACAPLAQAASTLVYCSEASPAGFDPSQYTSGTDFDASAETVFNRLTQFKRGGTEVEPGLATRWEVSPDGLAYTFHLRQGVKFHTTDYFTPSRDFNADDVLFTFNRLLDKNMPFRKAYPSESPYFTDMGLDTTIRNIEKLDEQTVRFNLNNVDAAFVQNLAMSFASIQSAEYADKLLKEGKAEELNQKPVGTGPFVFKRYQKDAQIRYSANKAYWKPEDVKLDNLVFAITPDAAARLQKLKAGECQVSGYPRPADIEVMKQDPNLQVLQQAGFNLGFLAYNVTHKPLDQLKVRQALDMAIDKPAIIKAVYQGAGQLAQNALPPAQWSFDPNIKDAPYDPTRAKALLKEAGVAPGTRIDLWAMTVQRASNPNARMSAQMIQQDWAKVGIKANIVSYEWGEYIKRAKNGEHDAMIYGWTGDNGDPDNWLGVLYSCAAVKGSNYAKWCDPDYDKLVQKAKLSSNRDERVKLYQQAQKILKEQVPITPIANSTVFQPLRKEVRDFRISPFGLTPFYGVSLDK</sequence>
<keyword evidence="3 6" id="KW-0732">Signal</keyword>
<name>A0A0M9GDB0_9PSED</name>
<accession>A0A0M9GDB0</accession>
<evidence type="ECO:0000256" key="2">
    <source>
        <dbReference type="ARBA" id="ARBA00022448"/>
    </source>
</evidence>
<proteinExistence type="inferred from homology"/>
<dbReference type="InterPro" id="IPR039424">
    <property type="entry name" value="SBP_5"/>
</dbReference>
<dbReference type="GO" id="GO:0030288">
    <property type="term" value="C:outer membrane-bounded periplasmic space"/>
    <property type="evidence" value="ECO:0007669"/>
    <property type="project" value="TreeGrafter"/>
</dbReference>
<dbReference type="PIRSF" id="PIRSF002741">
    <property type="entry name" value="MppA"/>
    <property type="match status" value="1"/>
</dbReference>
<dbReference type="FunFam" id="3.10.105.10:FF:000002">
    <property type="entry name" value="Dipeptide ABC transporter, substrate-binding protein"/>
    <property type="match status" value="1"/>
</dbReference>
<dbReference type="Gene3D" id="3.40.190.10">
    <property type="entry name" value="Periplasmic binding protein-like II"/>
    <property type="match status" value="1"/>
</dbReference>
<keyword evidence="5" id="KW-0653">Protein transport</keyword>
<gene>
    <name evidence="8" type="ORF">PF66_05185</name>
</gene>